<feature type="region of interest" description="Disordered" evidence="7">
    <location>
        <begin position="200"/>
        <end position="221"/>
    </location>
</feature>
<dbReference type="SUPFAM" id="SSF48537">
    <property type="entry name" value="Phospholipase C/P1 nuclease"/>
    <property type="match status" value="1"/>
</dbReference>
<dbReference type="InterPro" id="IPR008947">
    <property type="entry name" value="PLipase_C/P1_nuclease_dom_sf"/>
</dbReference>
<keyword evidence="4" id="KW-0378">Hydrolase</keyword>
<dbReference type="PANTHER" id="PTHR33146">
    <property type="entry name" value="ENDONUCLEASE 4"/>
    <property type="match status" value="1"/>
</dbReference>
<feature type="chain" id="PRO_5008689437" evidence="8">
    <location>
        <begin position="21"/>
        <end position="333"/>
    </location>
</feature>
<feature type="signal peptide" evidence="8">
    <location>
        <begin position="1"/>
        <end position="20"/>
    </location>
</feature>
<evidence type="ECO:0000256" key="1">
    <source>
        <dbReference type="ARBA" id="ARBA00022722"/>
    </source>
</evidence>
<evidence type="ECO:0000256" key="6">
    <source>
        <dbReference type="ARBA" id="ARBA00023180"/>
    </source>
</evidence>
<dbReference type="Proteomes" id="UP000198975">
    <property type="component" value="Unassembled WGS sequence"/>
</dbReference>
<evidence type="ECO:0000256" key="7">
    <source>
        <dbReference type="SAM" id="MobiDB-lite"/>
    </source>
</evidence>
<dbReference type="InterPro" id="IPR003154">
    <property type="entry name" value="S1/P1nuclease"/>
</dbReference>
<evidence type="ECO:0000256" key="2">
    <source>
        <dbReference type="ARBA" id="ARBA00022723"/>
    </source>
</evidence>
<sequence>MKVSKCLCVALFFYTSTSLAWNYQGHQIIGEIADTLIAGSNAERHVREILGEGMTLKTVSVWADCVKSVKHNDNNGRFYYQEDGKYAECAIFKDRTPLVDYVKRNWDQCTPGKTVKNCHGYYHFTDVAIQRDAYQQGEYGTSNHDVVQAINAAVRVLQGGTAPAPFDIADKKEALQLLVHFVGDETQPLHVAAIYLNDQGHPIDPDRSDSAQGTDTRGGNDLIAGNTTLHALWDMPPKRYTEKEGWKALLPGATAIPAPTGDLSTWPAQWASDTLVNGRAAFQNVVFGKKTGGNWSVEYQPDYTAQREALQATQLEKGGAHLAWLLKALWPDN</sequence>
<evidence type="ECO:0000256" key="8">
    <source>
        <dbReference type="SAM" id="SignalP"/>
    </source>
</evidence>
<keyword evidence="10" id="KW-1185">Reference proteome</keyword>
<dbReference type="GO" id="GO:0004519">
    <property type="term" value="F:endonuclease activity"/>
    <property type="evidence" value="ECO:0007669"/>
    <property type="project" value="UniProtKB-KW"/>
</dbReference>
<dbReference type="Gene3D" id="1.10.575.10">
    <property type="entry name" value="P1 Nuclease"/>
    <property type="match status" value="1"/>
</dbReference>
<accession>A0A1C4BNF6</accession>
<keyword evidence="6" id="KW-0325">Glycoprotein</keyword>
<dbReference type="AlphaFoldDB" id="A0A1C4BNF6"/>
<gene>
    <name evidence="9" type="ORF">GA0061071_105209</name>
</gene>
<protein>
    <submittedName>
        <fullName evidence="9">S1/P1 Nuclease</fullName>
    </submittedName>
</protein>
<dbReference type="CDD" id="cd11010">
    <property type="entry name" value="S1-P1_nuclease"/>
    <property type="match status" value="1"/>
</dbReference>
<keyword evidence="2" id="KW-0479">Metal-binding</keyword>
<organism evidence="9 10">
    <name type="scientific">Kosakonia oryzendophytica</name>
    <dbReference type="NCBI Taxonomy" id="1005665"/>
    <lineage>
        <taxon>Bacteria</taxon>
        <taxon>Pseudomonadati</taxon>
        <taxon>Pseudomonadota</taxon>
        <taxon>Gammaproteobacteria</taxon>
        <taxon>Enterobacterales</taxon>
        <taxon>Enterobacteriaceae</taxon>
        <taxon>Kosakonia</taxon>
    </lineage>
</organism>
<dbReference type="GO" id="GO:0046872">
    <property type="term" value="F:metal ion binding"/>
    <property type="evidence" value="ECO:0007669"/>
    <property type="project" value="UniProtKB-KW"/>
</dbReference>
<evidence type="ECO:0000256" key="3">
    <source>
        <dbReference type="ARBA" id="ARBA00022759"/>
    </source>
</evidence>
<dbReference type="GO" id="GO:0003676">
    <property type="term" value="F:nucleic acid binding"/>
    <property type="evidence" value="ECO:0007669"/>
    <property type="project" value="InterPro"/>
</dbReference>
<dbReference type="EMBL" id="FMAY01000005">
    <property type="protein sequence ID" value="SCC08449.1"/>
    <property type="molecule type" value="Genomic_DNA"/>
</dbReference>
<dbReference type="OrthoDB" id="267579at2"/>
<dbReference type="GO" id="GO:0006308">
    <property type="term" value="P:DNA catabolic process"/>
    <property type="evidence" value="ECO:0007669"/>
    <property type="project" value="InterPro"/>
</dbReference>
<dbReference type="RefSeq" id="WP_088237578.1">
    <property type="nucleotide sequence ID" value="NZ_FMAY01000005.1"/>
</dbReference>
<evidence type="ECO:0000313" key="10">
    <source>
        <dbReference type="Proteomes" id="UP000198975"/>
    </source>
</evidence>
<keyword evidence="8" id="KW-0732">Signal</keyword>
<keyword evidence="1" id="KW-0540">Nuclease</keyword>
<evidence type="ECO:0000256" key="4">
    <source>
        <dbReference type="ARBA" id="ARBA00022801"/>
    </source>
</evidence>
<keyword evidence="5" id="KW-1015">Disulfide bond</keyword>
<evidence type="ECO:0000313" key="9">
    <source>
        <dbReference type="EMBL" id="SCC08449.1"/>
    </source>
</evidence>
<reference evidence="10" key="1">
    <citation type="submission" date="2016-08" db="EMBL/GenBank/DDBJ databases">
        <authorList>
            <person name="Varghese N."/>
            <person name="Submissions Spin"/>
        </authorList>
    </citation>
    <scope>NUCLEOTIDE SEQUENCE [LARGE SCALE GENOMIC DNA]</scope>
    <source>
        <strain evidence="10">REICA_082</strain>
    </source>
</reference>
<evidence type="ECO:0000256" key="5">
    <source>
        <dbReference type="ARBA" id="ARBA00023157"/>
    </source>
</evidence>
<keyword evidence="3" id="KW-0255">Endonuclease</keyword>
<name>A0A1C4BNF6_9ENTR</name>
<dbReference type="Pfam" id="PF02265">
    <property type="entry name" value="S1-P1_nuclease"/>
    <property type="match status" value="1"/>
</dbReference>
<dbReference type="PANTHER" id="PTHR33146:SF26">
    <property type="entry name" value="ENDONUCLEASE 4"/>
    <property type="match status" value="1"/>
</dbReference>
<dbReference type="GO" id="GO:0016788">
    <property type="term" value="F:hydrolase activity, acting on ester bonds"/>
    <property type="evidence" value="ECO:0007669"/>
    <property type="project" value="InterPro"/>
</dbReference>
<proteinExistence type="predicted"/>